<dbReference type="InterPro" id="IPR000182">
    <property type="entry name" value="GNAT_dom"/>
</dbReference>
<dbReference type="InterPro" id="IPR050832">
    <property type="entry name" value="Bact_Acetyltransf"/>
</dbReference>
<gene>
    <name evidence="4" type="ORF">Azoinq_10890</name>
</gene>
<dbReference type="Proteomes" id="UP000683428">
    <property type="component" value="Chromosome"/>
</dbReference>
<dbReference type="PROSITE" id="PS51186">
    <property type="entry name" value="GNAT"/>
    <property type="match status" value="1"/>
</dbReference>
<dbReference type="EMBL" id="CP064782">
    <property type="protein sequence ID" value="QWT48359.1"/>
    <property type="molecule type" value="Genomic_DNA"/>
</dbReference>
<evidence type="ECO:0000313" key="4">
    <source>
        <dbReference type="EMBL" id="QWT48359.1"/>
    </source>
</evidence>
<keyword evidence="1" id="KW-0808">Transferase</keyword>
<name>A0A975SM43_9RHOO</name>
<reference evidence="4" key="1">
    <citation type="submission" date="2020-11" db="EMBL/GenBank/DDBJ databases">
        <title>Azospira inquinata sp. nov.</title>
        <authorList>
            <person name="Moe W.M."/>
            <person name="Mikes M.C."/>
        </authorList>
    </citation>
    <scope>NUCLEOTIDE SEQUENCE</scope>
    <source>
        <strain evidence="4">Azo-3</strain>
    </source>
</reference>
<dbReference type="KEGG" id="aiq:Azoinq_10890"/>
<dbReference type="PANTHER" id="PTHR43877">
    <property type="entry name" value="AMINOALKYLPHOSPHONATE N-ACETYLTRANSFERASE-RELATED-RELATED"/>
    <property type="match status" value="1"/>
</dbReference>
<dbReference type="AlphaFoldDB" id="A0A975SM43"/>
<dbReference type="GO" id="GO:0016747">
    <property type="term" value="F:acyltransferase activity, transferring groups other than amino-acyl groups"/>
    <property type="evidence" value="ECO:0007669"/>
    <property type="project" value="InterPro"/>
</dbReference>
<dbReference type="RefSeq" id="WP_216129172.1">
    <property type="nucleotide sequence ID" value="NZ_CP064782.1"/>
</dbReference>
<organism evidence="4 5">
    <name type="scientific">Azospira inquinata</name>
    <dbReference type="NCBI Taxonomy" id="2785627"/>
    <lineage>
        <taxon>Bacteria</taxon>
        <taxon>Pseudomonadati</taxon>
        <taxon>Pseudomonadota</taxon>
        <taxon>Betaproteobacteria</taxon>
        <taxon>Rhodocyclales</taxon>
        <taxon>Rhodocyclaceae</taxon>
        <taxon>Azospira</taxon>
    </lineage>
</organism>
<keyword evidence="5" id="KW-1185">Reference proteome</keyword>
<evidence type="ECO:0000259" key="3">
    <source>
        <dbReference type="PROSITE" id="PS51186"/>
    </source>
</evidence>
<evidence type="ECO:0000256" key="1">
    <source>
        <dbReference type="ARBA" id="ARBA00022679"/>
    </source>
</evidence>
<protein>
    <submittedName>
        <fullName evidence="4">GNAT family N-acetyltransferase</fullName>
    </submittedName>
</protein>
<feature type="domain" description="N-acetyltransferase" evidence="3">
    <location>
        <begin position="1"/>
        <end position="145"/>
    </location>
</feature>
<keyword evidence="2" id="KW-0012">Acyltransferase</keyword>
<proteinExistence type="predicted"/>
<dbReference type="Pfam" id="PF13508">
    <property type="entry name" value="Acetyltransf_7"/>
    <property type="match status" value="1"/>
</dbReference>
<accession>A0A975SM43</accession>
<evidence type="ECO:0000256" key="2">
    <source>
        <dbReference type="ARBA" id="ARBA00023315"/>
    </source>
</evidence>
<evidence type="ECO:0000313" key="5">
    <source>
        <dbReference type="Proteomes" id="UP000683428"/>
    </source>
</evidence>
<dbReference type="CDD" id="cd04301">
    <property type="entry name" value="NAT_SF"/>
    <property type="match status" value="1"/>
</dbReference>
<sequence>MPLLLQEIPPAAAPVALLLLADPSEAKLAAYLPQSQCFIATDRGILVGAGVIQGHSRQHYELMSIAVPPEHQRTGYGSALLEGIIAHCRRIGAQTLEVGTGTFGYQLAFYQRHGFRAERIDHDFFVKNYPAPIFEDGIRLYDMRRLRLDLTTPTA</sequence>